<organism evidence="1 2">
    <name type="scientific">Kitasatospora gansuensis</name>
    <dbReference type="NCBI Taxonomy" id="258050"/>
    <lineage>
        <taxon>Bacteria</taxon>
        <taxon>Bacillati</taxon>
        <taxon>Actinomycetota</taxon>
        <taxon>Actinomycetes</taxon>
        <taxon>Kitasatosporales</taxon>
        <taxon>Streptomycetaceae</taxon>
        <taxon>Kitasatospora</taxon>
    </lineage>
</organism>
<keyword evidence="2" id="KW-1185">Reference proteome</keyword>
<reference evidence="1 2" key="1">
    <citation type="submission" date="2020-08" db="EMBL/GenBank/DDBJ databases">
        <title>Sequencing the genomes of 1000 actinobacteria strains.</title>
        <authorList>
            <person name="Klenk H.-P."/>
        </authorList>
    </citation>
    <scope>NUCLEOTIDE SEQUENCE [LARGE SCALE GENOMIC DNA]</scope>
    <source>
        <strain evidence="1 2">DSM 44786</strain>
    </source>
</reference>
<dbReference type="RefSeq" id="WP_184921934.1">
    <property type="nucleotide sequence ID" value="NZ_JACHJR010000001.1"/>
</dbReference>
<dbReference type="Proteomes" id="UP000573327">
    <property type="component" value="Unassembled WGS sequence"/>
</dbReference>
<accession>A0A7W7WKV9</accession>
<dbReference type="AlphaFoldDB" id="A0A7W7WKV9"/>
<name>A0A7W7WKV9_9ACTN</name>
<sequence>MNRAVRAVLNAIHRIDRIGGERARYHDSEQHRRPPDRIAVAARHYRSPGIQGAWFGGRGYGGSC</sequence>
<comment type="caution">
    <text evidence="1">The sequence shown here is derived from an EMBL/GenBank/DDBJ whole genome shotgun (WGS) entry which is preliminary data.</text>
</comment>
<evidence type="ECO:0000313" key="2">
    <source>
        <dbReference type="Proteomes" id="UP000573327"/>
    </source>
</evidence>
<gene>
    <name evidence="1" type="ORF">F4556_006158</name>
</gene>
<evidence type="ECO:0000313" key="1">
    <source>
        <dbReference type="EMBL" id="MBB4950623.1"/>
    </source>
</evidence>
<protein>
    <submittedName>
        <fullName evidence="1">Uncharacterized protein</fullName>
    </submittedName>
</protein>
<proteinExistence type="predicted"/>
<dbReference type="EMBL" id="JACHJR010000001">
    <property type="protein sequence ID" value="MBB4950623.1"/>
    <property type="molecule type" value="Genomic_DNA"/>
</dbReference>